<organism evidence="2 4">
    <name type="scientific">Kafue kinda chacma baboon virus</name>
    <dbReference type="NCBI Taxonomy" id="1823757"/>
    <lineage>
        <taxon>Viruses</taxon>
        <taxon>Riboviria</taxon>
        <taxon>Orthornavirae</taxon>
        <taxon>Pisuviricota</taxon>
        <taxon>Pisoniviricetes</taxon>
        <taxon>Nidovirales</taxon>
        <taxon>Arnidovirineae</taxon>
        <taxon>Arteriviridae</taxon>
        <taxon>Simarterivirinae</taxon>
        <taxon>Thetaarterivirus</taxon>
        <taxon>Kaftartevirus</taxon>
        <taxon>Thetaarterivirus kafuba</taxon>
    </lineage>
</organism>
<protein>
    <submittedName>
        <fullName evidence="2">ORF5a protein</fullName>
    </submittedName>
</protein>
<dbReference type="EMBL" id="KT895940">
    <property type="protein sequence ID" value="AMV49342.1"/>
    <property type="molecule type" value="Genomic_RNA"/>
</dbReference>
<dbReference type="GeneID" id="26793712"/>
<keyword evidence="1" id="KW-1133">Transmembrane helix</keyword>
<evidence type="ECO:0000313" key="3">
    <source>
        <dbReference type="EMBL" id="AMV49342.1"/>
    </source>
</evidence>
<dbReference type="RefSeq" id="YP_009222004.1">
    <property type="nucleotide sequence ID" value="NC_029053.1"/>
</dbReference>
<accession>A0A0Y0BTQ0</accession>
<evidence type="ECO:0000256" key="1">
    <source>
        <dbReference type="SAM" id="Phobius"/>
    </source>
</evidence>
<feature type="transmembrane region" description="Helical" evidence="1">
    <location>
        <begin position="12"/>
        <end position="33"/>
    </location>
</feature>
<evidence type="ECO:0000313" key="2">
    <source>
        <dbReference type="EMBL" id="AMB20719.1"/>
    </source>
</evidence>
<gene>
    <name evidence="2" type="primary">ORF5a</name>
</gene>
<reference evidence="2 4" key="1">
    <citation type="submission" date="2015-08" db="EMBL/GenBank/DDBJ databases">
        <title>The plasma RNA virome of African gren monkeys.</title>
        <authorList>
            <person name="Bailey A.L."/>
            <person name="Lauck M."/>
            <person name="Ghai R."/>
            <person name="Nelson C.W."/>
            <person name="Heimbruch K."/>
            <person name="Hughes A.L."/>
            <person name="Goldberg T.L."/>
            <person name="Jasinska A.J."/>
            <person name="Freimer N.B."/>
            <person name="Apetrei C."/>
            <person name="O'Connor D.H."/>
            <person name="Vervet Research Consortium T.I."/>
        </authorList>
    </citation>
    <scope>NUCLEOTIDE SEQUENCE [LARGE SCALE GENOMIC DNA]</scope>
    <source>
        <strain evidence="2">KKCBV-1</strain>
    </source>
</reference>
<sequence>MLQELGRILDAFAYYYICAFFLAGLYMCVSRCVERQRKLRSESRQFREHF</sequence>
<dbReference type="KEGG" id="vg:26793712"/>
<proteinExistence type="predicted"/>
<dbReference type="Proteomes" id="UP000141067">
    <property type="component" value="Genome"/>
</dbReference>
<keyword evidence="1" id="KW-0472">Membrane</keyword>
<evidence type="ECO:0000313" key="5">
    <source>
        <dbReference type="Proteomes" id="UP000141067"/>
    </source>
</evidence>
<name>A0A0Y0BTQ0_9NIDO</name>
<keyword evidence="1" id="KW-0812">Transmembrane</keyword>
<dbReference type="EMBL" id="KT447550">
    <property type="protein sequence ID" value="AMB20719.1"/>
    <property type="molecule type" value="Genomic_RNA"/>
</dbReference>
<dbReference type="Proteomes" id="UP000122426">
    <property type="component" value="Segment"/>
</dbReference>
<reference evidence="3 5" key="2">
    <citation type="submission" date="2015-10" db="EMBL/GenBank/DDBJ databases">
        <title>Zoonotic potential of simian arteriviruses.</title>
        <authorList>
            <person name="Bailey A.L."/>
        </authorList>
    </citation>
    <scope>NUCLEOTIDE SEQUENCE [LARGE SCALE GENOMIC DNA]</scope>
    <source>
        <strain evidence="3">BZ12033</strain>
    </source>
</reference>
<keyword evidence="4" id="KW-1185">Reference proteome</keyword>
<evidence type="ECO:0000313" key="4">
    <source>
        <dbReference type="Proteomes" id="UP000122426"/>
    </source>
</evidence>